<evidence type="ECO:0000256" key="4">
    <source>
        <dbReference type="ARBA" id="ARBA00023159"/>
    </source>
</evidence>
<feature type="domain" description="BHLH" evidence="8">
    <location>
        <begin position="436"/>
        <end position="485"/>
    </location>
</feature>
<dbReference type="GO" id="GO:0005634">
    <property type="term" value="C:nucleus"/>
    <property type="evidence" value="ECO:0007669"/>
    <property type="project" value="UniProtKB-SubCell"/>
</dbReference>
<reference evidence="9 10" key="1">
    <citation type="submission" date="2024-05" db="EMBL/GenBank/DDBJ databases">
        <title>Haplotype-resolved chromosome-level genome assembly of Huyou (Citrus changshanensis).</title>
        <authorList>
            <person name="Miao C."/>
            <person name="Chen W."/>
            <person name="Wu Y."/>
            <person name="Wang L."/>
            <person name="Zhao S."/>
            <person name="Grierson D."/>
            <person name="Xu C."/>
            <person name="Chen K."/>
        </authorList>
    </citation>
    <scope>NUCLEOTIDE SEQUENCE [LARGE SCALE GENOMIC DNA]</scope>
    <source>
        <strain evidence="9">01-14</strain>
        <tissue evidence="9">Leaf</tissue>
    </source>
</reference>
<protein>
    <recommendedName>
        <fullName evidence="8">BHLH domain-containing protein</fullName>
    </recommendedName>
</protein>
<keyword evidence="7" id="KW-0175">Coiled coil</keyword>
<evidence type="ECO:0000256" key="7">
    <source>
        <dbReference type="SAM" id="Coils"/>
    </source>
</evidence>
<comment type="subcellular location">
    <subcellularLocation>
        <location evidence="1">Nucleus</location>
    </subcellularLocation>
</comment>
<sequence>MDTTKIQNQKRVPESLKKQLALAVRSIQWSYAIFWTISDTQPGVLEWGDGYYNGDIKTRKTIQSVELSSNQLGLQRSEQLRELYESLSAGESNPQAASKRPSAALSPEDLTDTEWYYLVCMSFVFNIGEGLPGRALANNQPIWLCNAQYADSKVFSRSLLAKTVVCFPHLHGVVELGVTELVLEEPGFIQHIKTSFMEIPCPMISGNSSSGAGNMRDDKDLACAALCSQNLDTTMVPVVGYEVLEMASPDNNGSSGMKHNQPADDSFMVEGINGVASQVQSWQFMDDEFSNCVHSVNSSDSISQTLVDAAKCVSASKDDKKIGHCLQEVEECNPTELTSLDPQGHDLHYQSVLSSLLKTSHQLVSRPHFQNHSQESSFASWKKGGLVSCKKQRDGVSQKLLKKILFEVPRIINYRLLESSEDNHIKDDVSRLEAEETATNHVKSERRQRGKLNERFVILKSMVPSVSKFDKVSILDDTIDYVQELERKVKELESCRAKLEANYDNSKTSRAKKRKSRDIYESEPEFERFATADNINVSINEKDVQIEIKCPWREGMLLEIMDAISNLHLYSHTVQSSTNRGILSLTIKSEVLQRIKCRISWDNQTITTKSCLEVLNLGLYTEIV</sequence>
<dbReference type="SUPFAM" id="SSF47459">
    <property type="entry name" value="HLH, helix-loop-helix DNA-binding domain"/>
    <property type="match status" value="1"/>
</dbReference>
<dbReference type="AlphaFoldDB" id="A0AAP0M750"/>
<keyword evidence="4" id="KW-0010">Activator</keyword>
<keyword evidence="10" id="KW-1185">Reference proteome</keyword>
<dbReference type="InterPro" id="IPR011598">
    <property type="entry name" value="bHLH_dom"/>
</dbReference>
<keyword evidence="5" id="KW-0804">Transcription</keyword>
<evidence type="ECO:0000256" key="3">
    <source>
        <dbReference type="ARBA" id="ARBA00023125"/>
    </source>
</evidence>
<evidence type="ECO:0000256" key="1">
    <source>
        <dbReference type="ARBA" id="ARBA00004123"/>
    </source>
</evidence>
<evidence type="ECO:0000313" key="9">
    <source>
        <dbReference type="EMBL" id="KAK9197831.1"/>
    </source>
</evidence>
<proteinExistence type="predicted"/>
<dbReference type="PANTHER" id="PTHR46266:SF3">
    <property type="entry name" value="TRANSCRIPTION FACTOR EGL1"/>
    <property type="match status" value="1"/>
</dbReference>
<organism evidence="9 10">
    <name type="scientific">Citrus x changshan-huyou</name>
    <dbReference type="NCBI Taxonomy" id="2935761"/>
    <lineage>
        <taxon>Eukaryota</taxon>
        <taxon>Viridiplantae</taxon>
        <taxon>Streptophyta</taxon>
        <taxon>Embryophyta</taxon>
        <taxon>Tracheophyta</taxon>
        <taxon>Spermatophyta</taxon>
        <taxon>Magnoliopsida</taxon>
        <taxon>eudicotyledons</taxon>
        <taxon>Gunneridae</taxon>
        <taxon>Pentapetalae</taxon>
        <taxon>rosids</taxon>
        <taxon>malvids</taxon>
        <taxon>Sapindales</taxon>
        <taxon>Rutaceae</taxon>
        <taxon>Aurantioideae</taxon>
        <taxon>Citrus</taxon>
    </lineage>
</organism>
<dbReference type="Proteomes" id="UP001428341">
    <property type="component" value="Unassembled WGS sequence"/>
</dbReference>
<keyword evidence="2" id="KW-0805">Transcription regulation</keyword>
<dbReference type="GO" id="GO:0046983">
    <property type="term" value="F:protein dimerization activity"/>
    <property type="evidence" value="ECO:0007669"/>
    <property type="project" value="InterPro"/>
</dbReference>
<gene>
    <name evidence="9" type="ORF">WN944_013014</name>
</gene>
<dbReference type="InterPro" id="IPR036638">
    <property type="entry name" value="HLH_DNA-bd_sf"/>
</dbReference>
<evidence type="ECO:0000259" key="8">
    <source>
        <dbReference type="PROSITE" id="PS50888"/>
    </source>
</evidence>
<dbReference type="Gene3D" id="4.10.280.10">
    <property type="entry name" value="Helix-loop-helix DNA-binding domain"/>
    <property type="match status" value="1"/>
</dbReference>
<dbReference type="Pfam" id="PF14215">
    <property type="entry name" value="bHLH-MYC_N"/>
    <property type="match status" value="1"/>
</dbReference>
<comment type="caution">
    <text evidence="9">The sequence shown here is derived from an EMBL/GenBank/DDBJ whole genome shotgun (WGS) entry which is preliminary data.</text>
</comment>
<evidence type="ECO:0000313" key="10">
    <source>
        <dbReference type="Proteomes" id="UP001428341"/>
    </source>
</evidence>
<feature type="coiled-coil region" evidence="7">
    <location>
        <begin position="475"/>
        <end position="502"/>
    </location>
</feature>
<keyword evidence="3" id="KW-0238">DNA-binding</keyword>
<accession>A0AAP0M750</accession>
<keyword evidence="6" id="KW-0539">Nucleus</keyword>
<dbReference type="InterPro" id="IPR054502">
    <property type="entry name" value="bHLH-TF_ACT-like_plant"/>
</dbReference>
<dbReference type="InterPro" id="IPR025610">
    <property type="entry name" value="MYC/MYB_N"/>
</dbReference>
<evidence type="ECO:0000256" key="2">
    <source>
        <dbReference type="ARBA" id="ARBA00023015"/>
    </source>
</evidence>
<evidence type="ECO:0000256" key="5">
    <source>
        <dbReference type="ARBA" id="ARBA00023163"/>
    </source>
</evidence>
<dbReference type="Pfam" id="PF22754">
    <property type="entry name" value="bHLH-TF_ACT-like_plant"/>
    <property type="match status" value="1"/>
</dbReference>
<dbReference type="Pfam" id="PF00010">
    <property type="entry name" value="HLH"/>
    <property type="match status" value="1"/>
</dbReference>
<dbReference type="PROSITE" id="PS50888">
    <property type="entry name" value="BHLH"/>
    <property type="match status" value="1"/>
</dbReference>
<name>A0AAP0M750_9ROSI</name>
<dbReference type="GO" id="GO:0080090">
    <property type="term" value="P:regulation of primary metabolic process"/>
    <property type="evidence" value="ECO:0007669"/>
    <property type="project" value="UniProtKB-ARBA"/>
</dbReference>
<dbReference type="SMART" id="SM00353">
    <property type="entry name" value="HLH"/>
    <property type="match status" value="1"/>
</dbReference>
<evidence type="ECO:0000256" key="6">
    <source>
        <dbReference type="ARBA" id="ARBA00023242"/>
    </source>
</evidence>
<dbReference type="PANTHER" id="PTHR46266">
    <property type="entry name" value="TRANSCRIPTION FACTOR TT8"/>
    <property type="match status" value="1"/>
</dbReference>
<dbReference type="EMBL" id="JBCGBO010000005">
    <property type="protein sequence ID" value="KAK9197831.1"/>
    <property type="molecule type" value="Genomic_DNA"/>
</dbReference>